<evidence type="ECO:0008006" key="9">
    <source>
        <dbReference type="Google" id="ProtNLM"/>
    </source>
</evidence>
<evidence type="ECO:0000256" key="2">
    <source>
        <dbReference type="ARBA" id="ARBA00022475"/>
    </source>
</evidence>
<keyword evidence="4 6" id="KW-1133">Transmembrane helix</keyword>
<protein>
    <recommendedName>
        <fullName evidence="9">Lipopolysaccharide biosynthesis protein</fullName>
    </recommendedName>
</protein>
<sequence length="426" mass="46931">MLGKLRSGIANNLLLKITSFNAISVGLQILGGLITSKLIAIYLGERGMALLGYLRNFMTTTQAAGNLGLSNGIVKYVATGDEESHPLSKLLSTAVIVSLIATIIVSTILYVGAAYFNTQIFGNGAEYIYVFKWLAIALPFITLNGILLAVINGQSAYKKVVKIQIFSNLIGLAITILSIIYYGVQGALVALVVSPAVILVITLVALGKEGSVLKHISFSKFDTGALRKLGSYTLMALFSMIVLPLVYIAIRREIGEGAGYWDAMTRVSDYYFKFVATLMTLYILPQLSKATTSSAFRKEIFGFYKTILPLFGLGLLLIYFLRSFIVQLLFTEDFMPMTSLFKWQLLGDFFKVASLVIGYQIIAKNNLKLFLITEVISLVVIYTSGIYFVQNFGAEGATMGHCLSYFMHLLVLLFIFRESLFTKTNE</sequence>
<feature type="transmembrane region" description="Helical" evidence="6">
    <location>
        <begin position="94"/>
        <end position="116"/>
    </location>
</feature>
<proteinExistence type="predicted"/>
<reference evidence="7 8" key="1">
    <citation type="submission" date="2014-10" db="EMBL/GenBank/DDBJ databases">
        <title>Draft genome sequence of the proteorhodopsin-containing marine bacterium Dokdonia donghaensis.</title>
        <authorList>
            <person name="Gomez-Consarnau L."/>
            <person name="Gonzalez J.M."/>
            <person name="Riedel T."/>
            <person name="Jaenicke S."/>
            <person name="Wagner-Doebler I."/>
            <person name="Fuhrman J.A."/>
        </authorList>
    </citation>
    <scope>NUCLEOTIDE SEQUENCE [LARGE SCALE GENOMIC DNA]</scope>
    <source>
        <strain evidence="7 8">DSW-1</strain>
    </source>
</reference>
<evidence type="ECO:0000256" key="3">
    <source>
        <dbReference type="ARBA" id="ARBA00022692"/>
    </source>
</evidence>
<feature type="transmembrane region" description="Helical" evidence="6">
    <location>
        <begin position="396"/>
        <end position="416"/>
    </location>
</feature>
<evidence type="ECO:0000256" key="4">
    <source>
        <dbReference type="ARBA" id="ARBA00022989"/>
    </source>
</evidence>
<organism evidence="7 8">
    <name type="scientific">Dokdonia donghaensis DSW-1</name>
    <dbReference type="NCBI Taxonomy" id="1300343"/>
    <lineage>
        <taxon>Bacteria</taxon>
        <taxon>Pseudomonadati</taxon>
        <taxon>Bacteroidota</taxon>
        <taxon>Flavobacteriia</taxon>
        <taxon>Flavobacteriales</taxon>
        <taxon>Flavobacteriaceae</taxon>
        <taxon>Dokdonia</taxon>
    </lineage>
</organism>
<evidence type="ECO:0000313" key="8">
    <source>
        <dbReference type="Proteomes" id="UP000030140"/>
    </source>
</evidence>
<keyword evidence="5 6" id="KW-0472">Membrane</keyword>
<feature type="transmembrane region" description="Helical" evidence="6">
    <location>
        <begin position="163"/>
        <end position="182"/>
    </location>
</feature>
<accession>A0A0A2GWT0</accession>
<dbReference type="AlphaFoldDB" id="A0A0A2GWT0"/>
<dbReference type="RefSeq" id="WP_035328115.1">
    <property type="nucleotide sequence ID" value="NZ_CP015125.1"/>
</dbReference>
<evidence type="ECO:0000313" key="7">
    <source>
        <dbReference type="EMBL" id="KGO07734.1"/>
    </source>
</evidence>
<evidence type="ECO:0000256" key="1">
    <source>
        <dbReference type="ARBA" id="ARBA00004651"/>
    </source>
</evidence>
<feature type="transmembrane region" description="Helical" evidence="6">
    <location>
        <begin position="270"/>
        <end position="288"/>
    </location>
</feature>
<comment type="caution">
    <text evidence="7">The sequence shown here is derived from an EMBL/GenBank/DDBJ whole genome shotgun (WGS) entry which is preliminary data.</text>
</comment>
<feature type="transmembrane region" description="Helical" evidence="6">
    <location>
        <begin position="128"/>
        <end position="151"/>
    </location>
</feature>
<dbReference type="PATRIC" id="fig|1300343.5.peg.1571"/>
<feature type="transmembrane region" description="Helical" evidence="6">
    <location>
        <begin position="300"/>
        <end position="321"/>
    </location>
</feature>
<feature type="transmembrane region" description="Helical" evidence="6">
    <location>
        <begin position="188"/>
        <end position="208"/>
    </location>
</feature>
<dbReference type="EMBL" id="JSAQ01000001">
    <property type="protein sequence ID" value="KGO07734.1"/>
    <property type="molecule type" value="Genomic_DNA"/>
</dbReference>
<dbReference type="InterPro" id="IPR050833">
    <property type="entry name" value="Poly_Biosynth_Transport"/>
</dbReference>
<dbReference type="Proteomes" id="UP000030140">
    <property type="component" value="Unassembled WGS sequence"/>
</dbReference>
<dbReference type="PANTHER" id="PTHR30250">
    <property type="entry name" value="PST FAMILY PREDICTED COLANIC ACID TRANSPORTER"/>
    <property type="match status" value="1"/>
</dbReference>
<feature type="transmembrane region" description="Helical" evidence="6">
    <location>
        <begin position="369"/>
        <end position="390"/>
    </location>
</feature>
<comment type="subcellular location">
    <subcellularLocation>
        <location evidence="1">Cell membrane</location>
        <topology evidence="1">Multi-pass membrane protein</topology>
    </subcellularLocation>
</comment>
<dbReference type="InterPro" id="IPR044550">
    <property type="entry name" value="WzxE"/>
</dbReference>
<dbReference type="OrthoDB" id="9769862at2"/>
<dbReference type="GO" id="GO:0005886">
    <property type="term" value="C:plasma membrane"/>
    <property type="evidence" value="ECO:0007669"/>
    <property type="project" value="UniProtKB-SubCell"/>
</dbReference>
<dbReference type="CDD" id="cd13125">
    <property type="entry name" value="MATE_like_10"/>
    <property type="match status" value="1"/>
</dbReference>
<dbReference type="Pfam" id="PF01943">
    <property type="entry name" value="Polysacc_synt"/>
    <property type="match status" value="1"/>
</dbReference>
<feature type="transmembrane region" description="Helical" evidence="6">
    <location>
        <begin position="20"/>
        <end position="43"/>
    </location>
</feature>
<keyword evidence="2" id="KW-1003">Cell membrane</keyword>
<evidence type="ECO:0000256" key="6">
    <source>
        <dbReference type="SAM" id="Phobius"/>
    </source>
</evidence>
<dbReference type="GO" id="GO:0009246">
    <property type="term" value="P:enterobacterial common antigen biosynthetic process"/>
    <property type="evidence" value="ECO:0007669"/>
    <property type="project" value="InterPro"/>
</dbReference>
<dbReference type="InterPro" id="IPR002797">
    <property type="entry name" value="Polysacc_synth"/>
</dbReference>
<dbReference type="PANTHER" id="PTHR30250:SF30">
    <property type="entry name" value="LIPID III FLIPPASE"/>
    <property type="match status" value="1"/>
</dbReference>
<name>A0A0A2GWT0_9FLAO</name>
<evidence type="ECO:0000256" key="5">
    <source>
        <dbReference type="ARBA" id="ARBA00023136"/>
    </source>
</evidence>
<dbReference type="KEGG" id="ddo:I597_1561"/>
<keyword evidence="3 6" id="KW-0812">Transmembrane</keyword>
<gene>
    <name evidence="7" type="ORF">NV36_13400</name>
</gene>
<feature type="transmembrane region" description="Helical" evidence="6">
    <location>
        <begin position="229"/>
        <end position="250"/>
    </location>
</feature>
<keyword evidence="8" id="KW-1185">Reference proteome</keyword>